<reference evidence="3" key="1">
    <citation type="submission" date="2019-06" db="EMBL/GenBank/DDBJ databases">
        <title>Draft genome sequence of the griseofulvin-producing fungus Xylaria cubensis strain G536.</title>
        <authorList>
            <person name="Mead M.E."/>
            <person name="Raja H.A."/>
            <person name="Steenwyk J.L."/>
            <person name="Knowles S.L."/>
            <person name="Oberlies N.H."/>
            <person name="Rokas A."/>
        </authorList>
    </citation>
    <scope>NUCLEOTIDE SEQUENCE [LARGE SCALE GENOMIC DNA]</scope>
    <source>
        <strain evidence="3">G536</strain>
    </source>
</reference>
<comment type="caution">
    <text evidence="2">The sequence shown here is derived from an EMBL/GenBank/DDBJ whole genome shotgun (WGS) entry which is preliminary data.</text>
</comment>
<dbReference type="AlphaFoldDB" id="A0A553HTC7"/>
<keyword evidence="3" id="KW-1185">Reference proteome</keyword>
<dbReference type="EMBL" id="VFLP01000048">
    <property type="protein sequence ID" value="TRX91203.1"/>
    <property type="molecule type" value="Genomic_DNA"/>
</dbReference>
<dbReference type="GO" id="GO:0005524">
    <property type="term" value="F:ATP binding"/>
    <property type="evidence" value="ECO:0007669"/>
    <property type="project" value="InterPro"/>
</dbReference>
<dbReference type="InterPro" id="IPR011009">
    <property type="entry name" value="Kinase-like_dom_sf"/>
</dbReference>
<dbReference type="Proteomes" id="UP000319160">
    <property type="component" value="Unassembled WGS sequence"/>
</dbReference>
<proteinExistence type="predicted"/>
<organism evidence="2 3">
    <name type="scientific">Xylaria flabelliformis</name>
    <dbReference type="NCBI Taxonomy" id="2512241"/>
    <lineage>
        <taxon>Eukaryota</taxon>
        <taxon>Fungi</taxon>
        <taxon>Dikarya</taxon>
        <taxon>Ascomycota</taxon>
        <taxon>Pezizomycotina</taxon>
        <taxon>Sordariomycetes</taxon>
        <taxon>Xylariomycetidae</taxon>
        <taxon>Xylariales</taxon>
        <taxon>Xylariaceae</taxon>
        <taxon>Xylaria</taxon>
    </lineage>
</organism>
<protein>
    <recommendedName>
        <fullName evidence="1">Protein kinase domain-containing protein</fullName>
    </recommendedName>
</protein>
<sequence length="319" mass="35547">MSHPTQAAPPRGVILKVHRNSIRIPTLNQVQRVTKRSLTRAALSKLGLGIKTCSLDTSQADCRLLFLPGEPDYFHIPGAKWAILRPISTPAGLNNNIPDMRCAAIRETVAQHSDYAKQVIVVKAFKKDSGYDVVTRGQSWDHEREAHSGLQSKIDGKDLCDQSWCDYSAGKTFRGTLDNAQRVLYNMARALQYLRGQKILDNDIKSRNIMFNGTKAVLIDVEHATRDGSGACTGGTPWYVPPEYLNLKERKAPSDVGVLGIVMLFALPWINLPDAGIDVPCWQIKELWSTLRDNGLARSAFATNLLGTAKKCYRFNWVR</sequence>
<dbReference type="OrthoDB" id="1668230at2759"/>
<gene>
    <name evidence="2" type="ORF">FHL15_007991</name>
</gene>
<dbReference type="Pfam" id="PF00069">
    <property type="entry name" value="Pkinase"/>
    <property type="match status" value="1"/>
</dbReference>
<accession>A0A553HTC7</accession>
<dbReference type="SUPFAM" id="SSF56112">
    <property type="entry name" value="Protein kinase-like (PK-like)"/>
    <property type="match status" value="1"/>
</dbReference>
<evidence type="ECO:0000259" key="1">
    <source>
        <dbReference type="PROSITE" id="PS50011"/>
    </source>
</evidence>
<name>A0A553HTC7_9PEZI</name>
<evidence type="ECO:0000313" key="3">
    <source>
        <dbReference type="Proteomes" id="UP000319160"/>
    </source>
</evidence>
<dbReference type="Gene3D" id="1.10.510.10">
    <property type="entry name" value="Transferase(Phosphotransferase) domain 1"/>
    <property type="match status" value="1"/>
</dbReference>
<evidence type="ECO:0000313" key="2">
    <source>
        <dbReference type="EMBL" id="TRX91203.1"/>
    </source>
</evidence>
<dbReference type="PROSITE" id="PS50011">
    <property type="entry name" value="PROTEIN_KINASE_DOM"/>
    <property type="match status" value="1"/>
</dbReference>
<dbReference type="GO" id="GO:0004672">
    <property type="term" value="F:protein kinase activity"/>
    <property type="evidence" value="ECO:0007669"/>
    <property type="project" value="InterPro"/>
</dbReference>
<feature type="domain" description="Protein kinase" evidence="1">
    <location>
        <begin position="40"/>
        <end position="319"/>
    </location>
</feature>
<dbReference type="InterPro" id="IPR000719">
    <property type="entry name" value="Prot_kinase_dom"/>
</dbReference>